<comment type="caution">
    <text evidence="1">The sequence shown here is derived from an EMBL/GenBank/DDBJ whole genome shotgun (WGS) entry which is preliminary data.</text>
</comment>
<gene>
    <name evidence="1" type="ORF">JTE90_016697</name>
</gene>
<dbReference type="AlphaFoldDB" id="A0AAV6V3L4"/>
<sequence>MVVKQEDPFVVYFPCLSRHLCGMRIEEMLTLREEKRAAGNFWGRLSSFKVKGVGKTRVGLDILLISRL</sequence>
<keyword evidence="2" id="KW-1185">Reference proteome</keyword>
<name>A0AAV6V3L4_9ARAC</name>
<proteinExistence type="predicted"/>
<accession>A0AAV6V3L4</accession>
<dbReference type="Proteomes" id="UP000827092">
    <property type="component" value="Unassembled WGS sequence"/>
</dbReference>
<reference evidence="1 2" key="1">
    <citation type="journal article" date="2022" name="Nat. Ecol. Evol.">
        <title>A masculinizing supergene underlies an exaggerated male reproductive morph in a spider.</title>
        <authorList>
            <person name="Hendrickx F."/>
            <person name="De Corte Z."/>
            <person name="Sonet G."/>
            <person name="Van Belleghem S.M."/>
            <person name="Kostlbacher S."/>
            <person name="Vangestel C."/>
        </authorList>
    </citation>
    <scope>NUCLEOTIDE SEQUENCE [LARGE SCALE GENOMIC DNA]</scope>
    <source>
        <strain evidence="1">W744_W776</strain>
    </source>
</reference>
<organism evidence="1 2">
    <name type="scientific">Oedothorax gibbosus</name>
    <dbReference type="NCBI Taxonomy" id="931172"/>
    <lineage>
        <taxon>Eukaryota</taxon>
        <taxon>Metazoa</taxon>
        <taxon>Ecdysozoa</taxon>
        <taxon>Arthropoda</taxon>
        <taxon>Chelicerata</taxon>
        <taxon>Arachnida</taxon>
        <taxon>Araneae</taxon>
        <taxon>Araneomorphae</taxon>
        <taxon>Entelegynae</taxon>
        <taxon>Araneoidea</taxon>
        <taxon>Linyphiidae</taxon>
        <taxon>Erigoninae</taxon>
        <taxon>Oedothorax</taxon>
    </lineage>
</organism>
<protein>
    <submittedName>
        <fullName evidence="1">Uncharacterized protein</fullName>
    </submittedName>
</protein>
<dbReference type="EMBL" id="JAFNEN010000183">
    <property type="protein sequence ID" value="KAG8190458.1"/>
    <property type="molecule type" value="Genomic_DNA"/>
</dbReference>
<evidence type="ECO:0000313" key="2">
    <source>
        <dbReference type="Proteomes" id="UP000827092"/>
    </source>
</evidence>
<evidence type="ECO:0000313" key="1">
    <source>
        <dbReference type="EMBL" id="KAG8190458.1"/>
    </source>
</evidence>